<organism evidence="2 3">
    <name type="scientific">Flavisolibacter ginsengisoli DSM 18119</name>
    <dbReference type="NCBI Taxonomy" id="1121884"/>
    <lineage>
        <taxon>Bacteria</taxon>
        <taxon>Pseudomonadati</taxon>
        <taxon>Bacteroidota</taxon>
        <taxon>Chitinophagia</taxon>
        <taxon>Chitinophagales</taxon>
        <taxon>Chitinophagaceae</taxon>
        <taxon>Flavisolibacter</taxon>
    </lineage>
</organism>
<dbReference type="PANTHER" id="PTHR41913">
    <property type="entry name" value="DUF1684 DOMAIN-CONTAINING PROTEIN"/>
    <property type="match status" value="1"/>
</dbReference>
<reference evidence="2 3" key="1">
    <citation type="submission" date="2016-11" db="EMBL/GenBank/DDBJ databases">
        <authorList>
            <person name="Jaros S."/>
            <person name="Januszkiewicz K."/>
            <person name="Wedrychowicz H."/>
        </authorList>
    </citation>
    <scope>NUCLEOTIDE SEQUENCE [LARGE SCALE GENOMIC DNA]</scope>
    <source>
        <strain evidence="2 3">DSM 18119</strain>
    </source>
</reference>
<dbReference type="STRING" id="1121884.SAMN02745131_01277"/>
<dbReference type="PANTHER" id="PTHR41913:SF1">
    <property type="entry name" value="DUF1684 DOMAIN-CONTAINING PROTEIN"/>
    <property type="match status" value="1"/>
</dbReference>
<dbReference type="RefSeq" id="WP_072834502.1">
    <property type="nucleotide sequence ID" value="NZ_FQUU01000004.1"/>
</dbReference>
<sequence>MRTILFVVSLCFSCLASTAQHSYKDSIQSFINQYRDTHEVINRDDRKKLSFFPVNEKYRVKAKFEKTTSNSWFLMPTSGTLKKTYRLYGVLHFKIDGAPLQLNVYQSQDLLQSEKYKDYLFLPFTDSTSGYESYHGGRYLDLTFDDIQGNEVVLDFNKAYNPYCAYVTGRYNCPIPPPDNHLHIAVKAGEMSYNKE</sequence>
<feature type="chain" id="PRO_5012951364" description="DUF1684 domain-containing protein" evidence="1">
    <location>
        <begin position="20"/>
        <end position="196"/>
    </location>
</feature>
<dbReference type="InterPro" id="IPR012467">
    <property type="entry name" value="DUF1684"/>
</dbReference>
<dbReference type="AlphaFoldDB" id="A0A1M4WZB0"/>
<dbReference type="Pfam" id="PF07920">
    <property type="entry name" value="DUF1684"/>
    <property type="match status" value="1"/>
</dbReference>
<evidence type="ECO:0000256" key="1">
    <source>
        <dbReference type="SAM" id="SignalP"/>
    </source>
</evidence>
<accession>A0A1M4WZB0</accession>
<evidence type="ECO:0008006" key="4">
    <source>
        <dbReference type="Google" id="ProtNLM"/>
    </source>
</evidence>
<feature type="signal peptide" evidence="1">
    <location>
        <begin position="1"/>
        <end position="19"/>
    </location>
</feature>
<name>A0A1M4WZB0_9BACT</name>
<evidence type="ECO:0000313" key="2">
    <source>
        <dbReference type="EMBL" id="SHE86535.1"/>
    </source>
</evidence>
<keyword evidence="3" id="KW-1185">Reference proteome</keyword>
<evidence type="ECO:0000313" key="3">
    <source>
        <dbReference type="Proteomes" id="UP000184048"/>
    </source>
</evidence>
<keyword evidence="1" id="KW-0732">Signal</keyword>
<dbReference type="EMBL" id="FQUU01000004">
    <property type="protein sequence ID" value="SHE86535.1"/>
    <property type="molecule type" value="Genomic_DNA"/>
</dbReference>
<protein>
    <recommendedName>
        <fullName evidence="4">DUF1684 domain-containing protein</fullName>
    </recommendedName>
</protein>
<dbReference type="Proteomes" id="UP000184048">
    <property type="component" value="Unassembled WGS sequence"/>
</dbReference>
<proteinExistence type="predicted"/>
<gene>
    <name evidence="2" type="ORF">SAMN02745131_01277</name>
</gene>